<evidence type="ECO:0000259" key="5">
    <source>
        <dbReference type="PROSITE" id="PS50931"/>
    </source>
</evidence>
<dbReference type="PROSITE" id="PS50931">
    <property type="entry name" value="HTH_LYSR"/>
    <property type="match status" value="1"/>
</dbReference>
<dbReference type="InterPro" id="IPR005119">
    <property type="entry name" value="LysR_subst-bd"/>
</dbReference>
<dbReference type="InterPro" id="IPR058163">
    <property type="entry name" value="LysR-type_TF_proteobact-type"/>
</dbReference>
<dbReference type="RefSeq" id="WP_105862781.1">
    <property type="nucleotide sequence ID" value="NZ_PUEJ01000005.1"/>
</dbReference>
<sequence>MDRSEIPSLDDLRAFEAAARLGSVRLAADRLALTHGAVSRRIAKLSQDLGFRLFEKSGRGLKLTAHGETLFLTVNRCFGELRTTVQGLRAVATRDDALVLSCEPSVAMRWLIPRLGGFQEAHPAVALHLSVGGGAVDFARERIDLAIRRLDFAMPESWQVRRLFVEKVGPVMVPDRLVDFEEGAYIGLGTRTRPDAWSTWLARHPLRPRPREIRFYDHHFLMMEAASAGLGVALGPLVLATDDIKRARLIAPAGFWADGTHYGLIWPGERELGAKGEQLMGWLVKECASSFG</sequence>
<dbReference type="GO" id="GO:0043565">
    <property type="term" value="F:sequence-specific DNA binding"/>
    <property type="evidence" value="ECO:0007669"/>
    <property type="project" value="TreeGrafter"/>
</dbReference>
<accession>A0A2S9QB22</accession>
<evidence type="ECO:0000256" key="2">
    <source>
        <dbReference type="ARBA" id="ARBA00023015"/>
    </source>
</evidence>
<keyword evidence="7" id="KW-1185">Reference proteome</keyword>
<reference evidence="6 7" key="1">
    <citation type="submission" date="2018-02" db="EMBL/GenBank/DDBJ databases">
        <title>Whole genome sequencing of endophytic bacterium.</title>
        <authorList>
            <person name="Eedara R."/>
            <person name="Podile A.R."/>
        </authorList>
    </citation>
    <scope>NUCLEOTIDE SEQUENCE [LARGE SCALE GENOMIC DNA]</scope>
    <source>
        <strain evidence="6 7">RP1T</strain>
    </source>
</reference>
<dbReference type="InterPro" id="IPR036390">
    <property type="entry name" value="WH_DNA-bd_sf"/>
</dbReference>
<evidence type="ECO:0000313" key="7">
    <source>
        <dbReference type="Proteomes" id="UP000237682"/>
    </source>
</evidence>
<comment type="similarity">
    <text evidence="1">Belongs to the LysR transcriptional regulatory family.</text>
</comment>
<dbReference type="OrthoDB" id="9793571at2"/>
<dbReference type="Pfam" id="PF03466">
    <property type="entry name" value="LysR_substrate"/>
    <property type="match status" value="1"/>
</dbReference>
<evidence type="ECO:0000256" key="3">
    <source>
        <dbReference type="ARBA" id="ARBA00023125"/>
    </source>
</evidence>
<dbReference type="GO" id="GO:0003700">
    <property type="term" value="F:DNA-binding transcription factor activity"/>
    <property type="evidence" value="ECO:0007669"/>
    <property type="project" value="InterPro"/>
</dbReference>
<protein>
    <submittedName>
        <fullName evidence="6">Transcriptional regulator</fullName>
    </submittedName>
</protein>
<evidence type="ECO:0000313" key="6">
    <source>
        <dbReference type="EMBL" id="PRH86552.1"/>
    </source>
</evidence>
<keyword evidence="2" id="KW-0805">Transcription regulation</keyword>
<evidence type="ECO:0000256" key="1">
    <source>
        <dbReference type="ARBA" id="ARBA00009437"/>
    </source>
</evidence>
<dbReference type="AlphaFoldDB" id="A0A2S9QB22"/>
<keyword evidence="4" id="KW-0804">Transcription</keyword>
<dbReference type="InterPro" id="IPR036388">
    <property type="entry name" value="WH-like_DNA-bd_sf"/>
</dbReference>
<evidence type="ECO:0000256" key="4">
    <source>
        <dbReference type="ARBA" id="ARBA00023163"/>
    </source>
</evidence>
<dbReference type="EMBL" id="PUEJ01000005">
    <property type="protein sequence ID" value="PRH86552.1"/>
    <property type="molecule type" value="Genomic_DNA"/>
</dbReference>
<dbReference type="PANTHER" id="PTHR30537">
    <property type="entry name" value="HTH-TYPE TRANSCRIPTIONAL REGULATOR"/>
    <property type="match status" value="1"/>
</dbReference>
<comment type="caution">
    <text evidence="6">The sequence shown here is derived from an EMBL/GenBank/DDBJ whole genome shotgun (WGS) entry which is preliminary data.</text>
</comment>
<dbReference type="SUPFAM" id="SSF53850">
    <property type="entry name" value="Periplasmic binding protein-like II"/>
    <property type="match status" value="1"/>
</dbReference>
<dbReference type="InterPro" id="IPR000847">
    <property type="entry name" value="LysR_HTH_N"/>
</dbReference>
<dbReference type="SUPFAM" id="SSF46785">
    <property type="entry name" value="Winged helix' DNA-binding domain"/>
    <property type="match status" value="1"/>
</dbReference>
<dbReference type="Gene3D" id="1.10.10.10">
    <property type="entry name" value="Winged helix-like DNA-binding domain superfamily/Winged helix DNA-binding domain"/>
    <property type="match status" value="1"/>
</dbReference>
<keyword evidence="3" id="KW-0238">DNA-binding</keyword>
<organism evidence="6 7">
    <name type="scientific">Labrys okinawensis</name>
    <dbReference type="NCBI Taxonomy" id="346911"/>
    <lineage>
        <taxon>Bacteria</taxon>
        <taxon>Pseudomonadati</taxon>
        <taxon>Pseudomonadota</taxon>
        <taxon>Alphaproteobacteria</taxon>
        <taxon>Hyphomicrobiales</taxon>
        <taxon>Xanthobacteraceae</taxon>
        <taxon>Labrys</taxon>
    </lineage>
</organism>
<name>A0A2S9QB22_9HYPH</name>
<dbReference type="GO" id="GO:0006351">
    <property type="term" value="P:DNA-templated transcription"/>
    <property type="evidence" value="ECO:0007669"/>
    <property type="project" value="TreeGrafter"/>
</dbReference>
<dbReference type="Gene3D" id="3.40.190.10">
    <property type="entry name" value="Periplasmic binding protein-like II"/>
    <property type="match status" value="2"/>
</dbReference>
<proteinExistence type="inferred from homology"/>
<dbReference type="PANTHER" id="PTHR30537:SF74">
    <property type="entry name" value="HTH-TYPE TRANSCRIPTIONAL REGULATOR TRPI"/>
    <property type="match status" value="1"/>
</dbReference>
<feature type="domain" description="HTH lysR-type" evidence="5">
    <location>
        <begin position="7"/>
        <end position="64"/>
    </location>
</feature>
<dbReference type="Proteomes" id="UP000237682">
    <property type="component" value="Unassembled WGS sequence"/>
</dbReference>
<gene>
    <name evidence="6" type="ORF">C5L14_14550</name>
</gene>
<dbReference type="Pfam" id="PF00126">
    <property type="entry name" value="HTH_1"/>
    <property type="match status" value="1"/>
</dbReference>